<comment type="subcellular location">
    <subcellularLocation>
        <location evidence="1 9">Mitochondrion inner membrane</location>
        <topology evidence="1 9">Multi-pass membrane protein</topology>
    </subcellularLocation>
</comment>
<dbReference type="Proteomes" id="UP000268535">
    <property type="component" value="Unassembled WGS sequence"/>
</dbReference>
<evidence type="ECO:0000256" key="9">
    <source>
        <dbReference type="RuleBase" id="RU367038"/>
    </source>
</evidence>
<keyword evidence="9" id="KW-0811">Translocation</keyword>
<gene>
    <name evidence="10" type="ORF">CAUPRSCDRAFT_7959</name>
    <name evidence="11" type="ORF">CXG81DRAFT_13584</name>
</gene>
<evidence type="ECO:0000256" key="8">
    <source>
        <dbReference type="ARBA" id="ARBA00023136"/>
    </source>
</evidence>
<dbReference type="PANTHER" id="PTHR14110">
    <property type="entry name" value="MITOCHONDRIAL IMPORT INNER MEMBRANE TRANSLOCASE SUBUNIT TIM22"/>
    <property type="match status" value="1"/>
</dbReference>
<protein>
    <recommendedName>
        <fullName evidence="3 9">Mitochondrial import inner membrane translocase subunit TIM22</fullName>
    </recommendedName>
</protein>
<evidence type="ECO:0000313" key="12">
    <source>
        <dbReference type="Proteomes" id="UP000268535"/>
    </source>
</evidence>
<sequence length="122" mass="12963">MSGAAGFALGGAFGMFMSSVDWGMTDEFRNMSTRQQLRVTARDMGTKAWSSARNFGKVGAIFSVTECLIESYRAKNDLTNSVAAGCFTGAYLSAQAGPQAMVFGCAGFAAFSAAIDHFMKEH</sequence>
<reference evidence="12 13" key="1">
    <citation type="journal article" date="2018" name="Nat. Microbiol.">
        <title>Leveraging single-cell genomics to expand the fungal tree of life.</title>
        <authorList>
            <person name="Ahrendt S.R."/>
            <person name="Quandt C.A."/>
            <person name="Ciobanu D."/>
            <person name="Clum A."/>
            <person name="Salamov A."/>
            <person name="Andreopoulos B."/>
            <person name="Cheng J.F."/>
            <person name="Woyke T."/>
            <person name="Pelin A."/>
            <person name="Henrissat B."/>
            <person name="Reynolds N.K."/>
            <person name="Benny G.L."/>
            <person name="Smith M.E."/>
            <person name="James T.Y."/>
            <person name="Grigoriev I.V."/>
        </authorList>
    </citation>
    <scope>NUCLEOTIDE SEQUENCE [LARGE SCALE GENOMIC DNA]</scope>
    <source>
        <strain evidence="12 13">ATCC 52028</strain>
    </source>
</reference>
<organism evidence="11 13">
    <name type="scientific">Caulochytrium protostelioides</name>
    <dbReference type="NCBI Taxonomy" id="1555241"/>
    <lineage>
        <taxon>Eukaryota</taxon>
        <taxon>Fungi</taxon>
        <taxon>Fungi incertae sedis</taxon>
        <taxon>Chytridiomycota</taxon>
        <taxon>Chytridiomycota incertae sedis</taxon>
        <taxon>Chytridiomycetes</taxon>
        <taxon>Caulochytriales</taxon>
        <taxon>Caulochytriaceae</taxon>
        <taxon>Caulochytrium</taxon>
    </lineage>
</organism>
<dbReference type="EMBL" id="ML009799">
    <property type="protein sequence ID" value="RKO96587.1"/>
    <property type="molecule type" value="Genomic_DNA"/>
</dbReference>
<keyword evidence="4" id="KW-0812">Transmembrane</keyword>
<evidence type="ECO:0000313" key="13">
    <source>
        <dbReference type="Proteomes" id="UP000274922"/>
    </source>
</evidence>
<comment type="similarity">
    <text evidence="2 9">Belongs to the Tim17/Tim22/Tim23 family.</text>
</comment>
<keyword evidence="9" id="KW-0653">Protein transport</keyword>
<dbReference type="GO" id="GO:0045039">
    <property type="term" value="P:protein insertion into mitochondrial inner membrane"/>
    <property type="evidence" value="ECO:0007669"/>
    <property type="project" value="UniProtKB-UniRule"/>
</dbReference>
<dbReference type="GO" id="GO:0008320">
    <property type="term" value="F:protein transmembrane transporter activity"/>
    <property type="evidence" value="ECO:0007669"/>
    <property type="project" value="UniProtKB-UniRule"/>
</dbReference>
<evidence type="ECO:0000256" key="1">
    <source>
        <dbReference type="ARBA" id="ARBA00004448"/>
    </source>
</evidence>
<proteinExistence type="inferred from homology"/>
<dbReference type="OrthoDB" id="75343at2759"/>
<dbReference type="AlphaFoldDB" id="A0A4P9X4X5"/>
<evidence type="ECO:0000256" key="4">
    <source>
        <dbReference type="ARBA" id="ARBA00022692"/>
    </source>
</evidence>
<keyword evidence="13" id="KW-1185">Reference proteome</keyword>
<evidence type="ECO:0000256" key="5">
    <source>
        <dbReference type="ARBA" id="ARBA00022792"/>
    </source>
</evidence>
<dbReference type="PANTHER" id="PTHR14110:SF0">
    <property type="entry name" value="MITOCHONDRIAL IMPORT INNER MEMBRANE TRANSLOCASE SUBUNIT TIM22"/>
    <property type="match status" value="1"/>
</dbReference>
<keyword evidence="5 9" id="KW-0999">Mitochondrion inner membrane</keyword>
<keyword evidence="8" id="KW-0472">Membrane</keyword>
<evidence type="ECO:0000313" key="10">
    <source>
        <dbReference type="EMBL" id="RKO96587.1"/>
    </source>
</evidence>
<evidence type="ECO:0000256" key="7">
    <source>
        <dbReference type="ARBA" id="ARBA00023128"/>
    </source>
</evidence>
<keyword evidence="9" id="KW-0813">Transport</keyword>
<dbReference type="STRING" id="1555241.A0A4P9X4X5"/>
<dbReference type="GO" id="GO:0030943">
    <property type="term" value="F:mitochondrion targeting sequence binding"/>
    <property type="evidence" value="ECO:0007669"/>
    <property type="project" value="TreeGrafter"/>
</dbReference>
<name>A0A4P9X4X5_9FUNG</name>
<evidence type="ECO:0000313" key="11">
    <source>
        <dbReference type="EMBL" id="RKP00143.1"/>
    </source>
</evidence>
<reference evidence="10" key="3">
    <citation type="submission" date="2018-08" db="EMBL/GenBank/DDBJ databases">
        <title>Leveraging single-cell genomics to expand the Fungal Tree of Life.</title>
        <authorList>
            <consortium name="DOE Joint Genome Institute"/>
            <person name="Ahrendt S.R."/>
            <person name="Quandt C.A."/>
            <person name="Ciobanu D."/>
            <person name="Clum A."/>
            <person name="Salamov A."/>
            <person name="Andreopoulos B."/>
            <person name="Cheng J.-F."/>
            <person name="Woyke T."/>
            <person name="Pelin A."/>
            <person name="Henrissat B."/>
            <person name="Reynolds N."/>
            <person name="Benny G.L."/>
            <person name="Smith M.E."/>
            <person name="James T.Y."/>
            <person name="Grigoriev I.V."/>
        </authorList>
    </citation>
    <scope>NUCLEOTIDE SEQUENCE</scope>
    <source>
        <strain evidence="10">ATCC 52028</strain>
    </source>
</reference>
<evidence type="ECO:0000256" key="3">
    <source>
        <dbReference type="ARBA" id="ARBA00020722"/>
    </source>
</evidence>
<keyword evidence="7 9" id="KW-0496">Mitochondrion</keyword>
<dbReference type="InterPro" id="IPR039175">
    <property type="entry name" value="TIM22"/>
</dbReference>
<comment type="function">
    <text evidence="9">Essential core component of the TIM22 complex, a complex that mediates the import and insertion of multi-pass transmembrane proteins into the mitochondrial inner membrane. In the TIM22 complex, it constitutes the voltage-activated and signal-gated channel. Forms a twin-pore translocase that uses the membrane potential as external driving force in 2 voltage-dependent steps.</text>
</comment>
<keyword evidence="6" id="KW-1133">Transmembrane helix</keyword>
<dbReference type="EMBL" id="ML014233">
    <property type="protein sequence ID" value="RKP00143.1"/>
    <property type="molecule type" value="Genomic_DNA"/>
</dbReference>
<evidence type="ECO:0000256" key="2">
    <source>
        <dbReference type="ARBA" id="ARBA00008444"/>
    </source>
</evidence>
<comment type="subunit">
    <text evidence="9">Component of the TIM22 complex.</text>
</comment>
<evidence type="ECO:0000256" key="6">
    <source>
        <dbReference type="ARBA" id="ARBA00022989"/>
    </source>
</evidence>
<reference evidence="11" key="2">
    <citation type="submission" date="2018-04" db="EMBL/GenBank/DDBJ databases">
        <title>Leveraging single-cell genomics to expand the Fungal Tree of Life.</title>
        <authorList>
            <consortium name="DOE Joint Genome Institute"/>
            <person name="Ahrendt S.R."/>
            <person name="Quandt C.A."/>
            <person name="Ciobanu D."/>
            <person name="Clum A."/>
            <person name="Salamov A."/>
            <person name="Andreopoulos B."/>
            <person name="Cheng J.-F."/>
            <person name="Woyke T."/>
            <person name="Pelin A."/>
            <person name="Henrissat B."/>
            <person name="Benny G.L."/>
            <person name="Smith M.E."/>
            <person name="James T.Y."/>
            <person name="Grigoriev I.V."/>
        </authorList>
    </citation>
    <scope>NUCLEOTIDE SEQUENCE</scope>
    <source>
        <strain evidence="11">ATCC 52028</strain>
    </source>
</reference>
<accession>A0A4P9X4X5</accession>
<dbReference type="Pfam" id="PF02466">
    <property type="entry name" value="Tim17"/>
    <property type="match status" value="1"/>
</dbReference>
<dbReference type="Proteomes" id="UP000274922">
    <property type="component" value="Unassembled WGS sequence"/>
</dbReference>
<dbReference type="GO" id="GO:0042721">
    <property type="term" value="C:TIM22 mitochondrial import inner membrane insertion complex"/>
    <property type="evidence" value="ECO:0007669"/>
    <property type="project" value="UniProtKB-UniRule"/>
</dbReference>